<name>A0A8E2B5R1_9PSEU</name>
<reference evidence="1 2" key="1">
    <citation type="submission" date="2020-08" db="EMBL/GenBank/DDBJ databases">
        <title>Amycolatopsis echigonensis JCM 21831.</title>
        <authorList>
            <person name="Tedsree N."/>
            <person name="Kuncharoen N."/>
            <person name="Likhitwitayawuid K."/>
            <person name="Tanasupawat S."/>
        </authorList>
    </citation>
    <scope>NUCLEOTIDE SEQUENCE [LARGE SCALE GENOMIC DNA]</scope>
    <source>
        <strain evidence="1 2">JCM 21831</strain>
    </source>
</reference>
<dbReference type="Proteomes" id="UP000550260">
    <property type="component" value="Unassembled WGS sequence"/>
</dbReference>
<dbReference type="RefSeq" id="WP_183125514.1">
    <property type="nucleotide sequence ID" value="NZ_JACJHR010000045.1"/>
</dbReference>
<comment type="caution">
    <text evidence="1">The sequence shown here is derived from an EMBL/GenBank/DDBJ whole genome shotgun (WGS) entry which is preliminary data.</text>
</comment>
<evidence type="ECO:0008006" key="3">
    <source>
        <dbReference type="Google" id="ProtNLM"/>
    </source>
</evidence>
<accession>A0A8E2B5R1</accession>
<evidence type="ECO:0000313" key="2">
    <source>
        <dbReference type="Proteomes" id="UP000550260"/>
    </source>
</evidence>
<dbReference type="AlphaFoldDB" id="A0A8E2B5R1"/>
<dbReference type="EMBL" id="JACJHR010000045">
    <property type="protein sequence ID" value="MBB2502934.1"/>
    <property type="molecule type" value="Genomic_DNA"/>
</dbReference>
<gene>
    <name evidence="1" type="ORF">H5411_27840</name>
</gene>
<protein>
    <recommendedName>
        <fullName evidence="3">Holliday junction resolvase</fullName>
    </recommendedName>
</protein>
<evidence type="ECO:0000313" key="1">
    <source>
        <dbReference type="EMBL" id="MBB2502934.1"/>
    </source>
</evidence>
<proteinExistence type="predicted"/>
<sequence>MARSRRSARAAGTRFERIVADYLAASIDDRIDRRPRSGARDRGDIGGVRLSPALGGGRVVIECKDTVRADLAGWMREAEVERGNDDAEVALIAHKRHGVGGPGQQWITCTVDDLIALVTGRRPR</sequence>
<organism evidence="1 2">
    <name type="scientific">Amycolatopsis echigonensis</name>
    <dbReference type="NCBI Taxonomy" id="2576905"/>
    <lineage>
        <taxon>Bacteria</taxon>
        <taxon>Bacillati</taxon>
        <taxon>Actinomycetota</taxon>
        <taxon>Actinomycetes</taxon>
        <taxon>Pseudonocardiales</taxon>
        <taxon>Pseudonocardiaceae</taxon>
        <taxon>Amycolatopsis</taxon>
    </lineage>
</organism>